<dbReference type="SUPFAM" id="SSF56801">
    <property type="entry name" value="Acetyl-CoA synthetase-like"/>
    <property type="match status" value="1"/>
</dbReference>
<protein>
    <submittedName>
        <fullName evidence="3">Acyl--CoA ligase</fullName>
    </submittedName>
</protein>
<feature type="compositionally biased region" description="Low complexity" evidence="1">
    <location>
        <begin position="415"/>
        <end position="426"/>
    </location>
</feature>
<dbReference type="Gene3D" id="3.40.50.12780">
    <property type="entry name" value="N-terminal domain of ligase-like"/>
    <property type="match status" value="1"/>
</dbReference>
<dbReference type="Pfam" id="PF00501">
    <property type="entry name" value="AMP-binding"/>
    <property type="match status" value="1"/>
</dbReference>
<comment type="caution">
    <text evidence="3">The sequence shown here is derived from an EMBL/GenBank/DDBJ whole genome shotgun (WGS) entry which is preliminary data.</text>
</comment>
<dbReference type="RefSeq" id="WP_277565647.1">
    <property type="nucleotide sequence ID" value="NZ_JAPDHZ010000003.1"/>
</dbReference>
<accession>A0A9X4KGK6</accession>
<evidence type="ECO:0000313" key="3">
    <source>
        <dbReference type="EMBL" id="MDG0791798.1"/>
    </source>
</evidence>
<evidence type="ECO:0000313" key="4">
    <source>
        <dbReference type="Proteomes" id="UP001153387"/>
    </source>
</evidence>
<dbReference type="Proteomes" id="UP001153387">
    <property type="component" value="Unassembled WGS sequence"/>
</dbReference>
<dbReference type="PANTHER" id="PTHR24096">
    <property type="entry name" value="LONG-CHAIN-FATTY-ACID--COA LIGASE"/>
    <property type="match status" value="1"/>
</dbReference>
<dbReference type="GO" id="GO:0016405">
    <property type="term" value="F:CoA-ligase activity"/>
    <property type="evidence" value="ECO:0007669"/>
    <property type="project" value="TreeGrafter"/>
</dbReference>
<name>A0A9X4KGK6_9BACL</name>
<evidence type="ECO:0000256" key="1">
    <source>
        <dbReference type="SAM" id="MobiDB-lite"/>
    </source>
</evidence>
<proteinExistence type="predicted"/>
<evidence type="ECO:0000259" key="2">
    <source>
        <dbReference type="Pfam" id="PF00501"/>
    </source>
</evidence>
<feature type="region of interest" description="Disordered" evidence="1">
    <location>
        <begin position="409"/>
        <end position="438"/>
    </location>
</feature>
<keyword evidence="3" id="KW-0436">Ligase</keyword>
<organism evidence="3 4">
    <name type="scientific">Cohnella ginsengisoli</name>
    <dbReference type="NCBI Taxonomy" id="425004"/>
    <lineage>
        <taxon>Bacteria</taxon>
        <taxon>Bacillati</taxon>
        <taxon>Bacillota</taxon>
        <taxon>Bacilli</taxon>
        <taxon>Bacillales</taxon>
        <taxon>Paenibacillaceae</taxon>
        <taxon>Cohnella</taxon>
    </lineage>
</organism>
<gene>
    <name evidence="3" type="ORF">OMP38_13705</name>
</gene>
<dbReference type="EMBL" id="JAPDHZ010000003">
    <property type="protein sequence ID" value="MDG0791798.1"/>
    <property type="molecule type" value="Genomic_DNA"/>
</dbReference>
<reference evidence="3 4" key="1">
    <citation type="submission" date="2022-10" db="EMBL/GenBank/DDBJ databases">
        <title>Comparative genomic analysis of Cohnella hashimotonis sp. nov., isolated from the International Space Station.</title>
        <authorList>
            <person name="Simpson A."/>
            <person name="Venkateswaran K."/>
        </authorList>
    </citation>
    <scope>NUCLEOTIDE SEQUENCE [LARGE SCALE GENOMIC DNA]</scope>
    <source>
        <strain evidence="3 4">DSM 18997</strain>
    </source>
</reference>
<dbReference type="AlphaFoldDB" id="A0A9X4KGK6"/>
<feature type="compositionally biased region" description="Basic and acidic residues" evidence="1">
    <location>
        <begin position="427"/>
        <end position="438"/>
    </location>
</feature>
<dbReference type="InterPro" id="IPR042099">
    <property type="entry name" value="ANL_N_sf"/>
</dbReference>
<feature type="domain" description="AMP-dependent synthetase/ligase" evidence="2">
    <location>
        <begin position="27"/>
        <end position="374"/>
    </location>
</feature>
<dbReference type="InterPro" id="IPR000873">
    <property type="entry name" value="AMP-dep_synth/lig_dom"/>
</dbReference>
<sequence length="438" mass="48898">MSGRYKEWAFLTEAVGEMDEKTLPYLLRRRATESPNDIAFSFPEERQEYSWLKVWQETWRAAQGLIKVGIQKGDRVAILMPGRMEWIVSMLAAACTGAVIVPFNSYSAKDELRALLADAMPAVLIMATTGHRQPYATILSELMEEQGRLGRGASWIPKHIFIVDEPNDVFAPFRPYSELLAISGPEEEKQLIERCRSIRSEDPLVLLYTSGTLGVPKGVLRTTASFLVSSDNDRAAGKRRGADIFRRWTDRVSSRFSVMTLLPLYHLGGFATIITNLKVCNIRIVMLSRFHPITALTILSEGKYRFLVGTPYMIQRMLNCGERGKFDLSSVLGVIFTSAAVNNEILQRVSRDLNLIFFMVSYGSSEAGAVSNGICLLERRGNKLLRLMIRLLKQAKFLSGSISPSGIREQRAQLGRQSGSGSGSQDRPSRDRRGAACS</sequence>
<keyword evidence="4" id="KW-1185">Reference proteome</keyword>